<feature type="compositionally biased region" description="Basic and acidic residues" evidence="1">
    <location>
        <begin position="1"/>
        <end position="12"/>
    </location>
</feature>
<dbReference type="EMBL" id="FZOS01000018">
    <property type="protein sequence ID" value="SNS82421.1"/>
    <property type="molecule type" value="Genomic_DNA"/>
</dbReference>
<evidence type="ECO:0000256" key="1">
    <source>
        <dbReference type="SAM" id="MobiDB-lite"/>
    </source>
</evidence>
<dbReference type="AlphaFoldDB" id="A0A239HMS2"/>
<dbReference type="Proteomes" id="UP000198281">
    <property type="component" value="Unassembled WGS sequence"/>
</dbReference>
<dbReference type="SUPFAM" id="SSF53300">
    <property type="entry name" value="vWA-like"/>
    <property type="match status" value="1"/>
</dbReference>
<proteinExistence type="predicted"/>
<reference evidence="4" key="1">
    <citation type="submission" date="2017-06" db="EMBL/GenBank/DDBJ databases">
        <authorList>
            <person name="Varghese N."/>
            <person name="Submissions S."/>
        </authorList>
    </citation>
    <scope>NUCLEOTIDE SEQUENCE [LARGE SCALE GENOMIC DNA]</scope>
    <source>
        <strain evidence="4">LNB2</strain>
    </source>
</reference>
<evidence type="ECO:0000259" key="2">
    <source>
        <dbReference type="PROSITE" id="PS50234"/>
    </source>
</evidence>
<dbReference type="InterPro" id="IPR002035">
    <property type="entry name" value="VWF_A"/>
</dbReference>
<accession>A0A239HMS2</accession>
<dbReference type="Pfam" id="PF13400">
    <property type="entry name" value="Tad"/>
    <property type="match status" value="1"/>
</dbReference>
<feature type="domain" description="VWFA" evidence="2">
    <location>
        <begin position="166"/>
        <end position="227"/>
    </location>
</feature>
<dbReference type="InterPro" id="IPR036465">
    <property type="entry name" value="vWFA_dom_sf"/>
</dbReference>
<dbReference type="PROSITE" id="PS50234">
    <property type="entry name" value="VWFA"/>
    <property type="match status" value="1"/>
</dbReference>
<sequence>MAHAGKSKEGARSAKGRTGPDAAARPPFLARLRDNTAGNVAVITAAAFIPLVCLIGSGVDISRAYAAQSRLQVACDAASLAGRRAMSNGEVDQTVRDEVTKFFNFNFPQGSFQTAAFTPTTAKGQDISVVVTAQTTIPTSIMKLFGFGTLPISATCNAKQDFVNTDILLVLDVTGSMDQSIGGTKKIASLRTAVLALYDELKPVQDKLAAQGLRLRYGIVPYSTNVNVGKIVKAQNANYIVSDNWTYQSRTPRYRHREYGVTKEYCDTKGGSWRNEDGTANDRCTWYNKDSSGTRSDWFYEPVSIDVSGYVTGNSTAVPTRDIGTTENVKWAGCIEERQTVSTIVPSTNLTIPSGAKDLDIDLIPSDNTSRWAPFWPEVEYNPDGSGDRLTAYCPAEAKRLTVMTRSEMDTYVKSLSPTGNTYLDSGLIWGARFISPKGIFKSNAEALPCNSTDAGNSVSYCSMPVARFLIFMTDGEMVTSRSNYTLYGAEQWDKRVTGGWTSESDQDNRHMQRTKMMCNAVKGMNVSVWTIAFGTSLTDTLRDCASSTSQASTSANQAELIAKFVEIGKNIGSLRLTQ</sequence>
<evidence type="ECO:0000313" key="3">
    <source>
        <dbReference type="EMBL" id="SNS82421.1"/>
    </source>
</evidence>
<name>A0A239HMS2_9SPHN</name>
<protein>
    <submittedName>
        <fullName evidence="3">Putative Flp pilus-assembly TadE/G-like</fullName>
    </submittedName>
</protein>
<evidence type="ECO:0000313" key="4">
    <source>
        <dbReference type="Proteomes" id="UP000198281"/>
    </source>
</evidence>
<organism evidence="3 4">
    <name type="scientific">Edaphosphingomonas laterariae</name>
    <dbReference type="NCBI Taxonomy" id="861865"/>
    <lineage>
        <taxon>Bacteria</taxon>
        <taxon>Pseudomonadati</taxon>
        <taxon>Pseudomonadota</taxon>
        <taxon>Alphaproteobacteria</taxon>
        <taxon>Sphingomonadales</taxon>
        <taxon>Rhizorhabdaceae</taxon>
        <taxon>Edaphosphingomonas</taxon>
    </lineage>
</organism>
<dbReference type="Gene3D" id="3.40.50.410">
    <property type="entry name" value="von Willebrand factor, type A domain"/>
    <property type="match status" value="2"/>
</dbReference>
<feature type="region of interest" description="Disordered" evidence="1">
    <location>
        <begin position="1"/>
        <end position="27"/>
    </location>
</feature>
<gene>
    <name evidence="3" type="ORF">SAMN06295912_11814</name>
</gene>
<dbReference type="InterPro" id="IPR028087">
    <property type="entry name" value="Tad_N"/>
</dbReference>
<keyword evidence="4" id="KW-1185">Reference proteome</keyword>
<dbReference type="OrthoDB" id="7522752at2"/>